<evidence type="ECO:0000256" key="2">
    <source>
        <dbReference type="ARBA" id="ARBA00022692"/>
    </source>
</evidence>
<keyword evidence="4 5" id="KW-0472">Membrane</keyword>
<reference evidence="6 7" key="1">
    <citation type="submission" date="2016-07" db="EMBL/GenBank/DDBJ databases">
        <title>Draft Genome Sequence of Methylobrevis pamukkalensis PK2.</title>
        <authorList>
            <person name="Vasilenko O.V."/>
            <person name="Doronina N.V."/>
            <person name="Shmareva M.N."/>
            <person name="Tarlachkov S.V."/>
            <person name="Mustakhimov I."/>
            <person name="Trotsenko Y.A."/>
        </authorList>
    </citation>
    <scope>NUCLEOTIDE SEQUENCE [LARGE SCALE GENOMIC DNA]</scope>
    <source>
        <strain evidence="6 7">PK2</strain>
    </source>
</reference>
<keyword evidence="7" id="KW-1185">Reference proteome</keyword>
<evidence type="ECO:0000256" key="5">
    <source>
        <dbReference type="SAM" id="Phobius"/>
    </source>
</evidence>
<dbReference type="AlphaFoldDB" id="A0A1E3H4X3"/>
<feature type="transmembrane region" description="Helical" evidence="5">
    <location>
        <begin position="370"/>
        <end position="391"/>
    </location>
</feature>
<dbReference type="InterPro" id="IPR052556">
    <property type="entry name" value="PolySynth_Transporter"/>
</dbReference>
<keyword evidence="2 5" id="KW-0812">Transmembrane</keyword>
<protein>
    <submittedName>
        <fullName evidence="6">Polysaccharide biosynthesis protein</fullName>
    </submittedName>
</protein>
<name>A0A1E3H4X3_9HYPH</name>
<feature type="transmembrane region" description="Helical" evidence="5">
    <location>
        <begin position="44"/>
        <end position="66"/>
    </location>
</feature>
<feature type="transmembrane region" description="Helical" evidence="5">
    <location>
        <begin position="333"/>
        <end position="358"/>
    </location>
</feature>
<dbReference type="InterPro" id="IPR002797">
    <property type="entry name" value="Polysacc_synth"/>
</dbReference>
<accession>A0A1E3H4X3</accession>
<sequence length="477" mass="50820">MSDDGQTIRGDAAAGFETAPTRESLVARLVAKIRGFTANRSNHAIFGTMLLKVASAASSFLLFSLAARAMGEVEFGRFAIWFSLVSLASVVAVFGQELLIVRAWNEYLAQKAEGLAKGALVFGFAVTIGLSIPVGLAIFGYEMWAEGDVAMAVGLGVFLLLHTLLLYTTHASRAIVNIFVGDAHREITWRLVVVVVLIAAMVMSVAVTASDFFLVAAGGIALSVTIQLLAIRRHVPQAVRAARIAYDTANWVPRSWKMWLSAIMESINQYAEVIIIGLLIDPVAAGAYFVAARLANSFAMAADGINTFGTRHIPRLYFGRETAELGRVMRSMALFTALIVVTGLVAVLIGGKLMLWIFGAEYMDQYPILLILSIGTAAVAAAGPAPSILLLTGHEGRYLGVIAGSVAMRCAGFFLLIPLLGVTGAAISTAVSFVAMTMVLNFECRRLTGLDPSVRQLFKAEASAQTVPPADAERSPT</sequence>
<evidence type="ECO:0000256" key="1">
    <source>
        <dbReference type="ARBA" id="ARBA00004141"/>
    </source>
</evidence>
<dbReference type="RefSeq" id="WP_083255551.1">
    <property type="nucleotide sequence ID" value="NZ_MCRJ01000022.1"/>
</dbReference>
<dbReference type="PANTHER" id="PTHR43424">
    <property type="entry name" value="LOCUS PUTATIVE PROTEIN 1-RELATED"/>
    <property type="match status" value="1"/>
</dbReference>
<dbReference type="Proteomes" id="UP000094622">
    <property type="component" value="Unassembled WGS sequence"/>
</dbReference>
<dbReference type="GO" id="GO:0016020">
    <property type="term" value="C:membrane"/>
    <property type="evidence" value="ECO:0007669"/>
    <property type="project" value="UniProtKB-SubCell"/>
</dbReference>
<keyword evidence="3 5" id="KW-1133">Transmembrane helix</keyword>
<feature type="transmembrane region" description="Helical" evidence="5">
    <location>
        <begin position="149"/>
        <end position="167"/>
    </location>
</feature>
<organism evidence="6 7">
    <name type="scientific">Methylobrevis pamukkalensis</name>
    <dbReference type="NCBI Taxonomy" id="1439726"/>
    <lineage>
        <taxon>Bacteria</taxon>
        <taxon>Pseudomonadati</taxon>
        <taxon>Pseudomonadota</taxon>
        <taxon>Alphaproteobacteria</taxon>
        <taxon>Hyphomicrobiales</taxon>
        <taxon>Pleomorphomonadaceae</taxon>
        <taxon>Methylobrevis</taxon>
    </lineage>
</organism>
<feature type="transmembrane region" description="Helical" evidence="5">
    <location>
        <begin position="187"/>
        <end position="206"/>
    </location>
</feature>
<comment type="subcellular location">
    <subcellularLocation>
        <location evidence="1">Membrane</location>
        <topology evidence="1">Multi-pass membrane protein</topology>
    </subcellularLocation>
</comment>
<dbReference type="EMBL" id="MCRJ01000022">
    <property type="protein sequence ID" value="ODN71387.1"/>
    <property type="molecule type" value="Genomic_DNA"/>
</dbReference>
<comment type="caution">
    <text evidence="6">The sequence shown here is derived from an EMBL/GenBank/DDBJ whole genome shotgun (WGS) entry which is preliminary data.</text>
</comment>
<gene>
    <name evidence="6" type="ORF">A6302_01251</name>
</gene>
<proteinExistence type="predicted"/>
<feature type="transmembrane region" description="Helical" evidence="5">
    <location>
        <begin position="120"/>
        <end position="143"/>
    </location>
</feature>
<dbReference type="OrthoDB" id="8251896at2"/>
<evidence type="ECO:0000256" key="4">
    <source>
        <dbReference type="ARBA" id="ARBA00023136"/>
    </source>
</evidence>
<feature type="transmembrane region" description="Helical" evidence="5">
    <location>
        <begin position="423"/>
        <end position="442"/>
    </location>
</feature>
<dbReference type="Pfam" id="PF01943">
    <property type="entry name" value="Polysacc_synt"/>
    <property type="match status" value="1"/>
</dbReference>
<evidence type="ECO:0000256" key="3">
    <source>
        <dbReference type="ARBA" id="ARBA00022989"/>
    </source>
</evidence>
<evidence type="ECO:0000313" key="7">
    <source>
        <dbReference type="Proteomes" id="UP000094622"/>
    </source>
</evidence>
<feature type="transmembrane region" description="Helical" evidence="5">
    <location>
        <begin position="212"/>
        <end position="231"/>
    </location>
</feature>
<dbReference type="PANTHER" id="PTHR43424:SF1">
    <property type="entry name" value="LOCUS PUTATIVE PROTEIN 1-RELATED"/>
    <property type="match status" value="1"/>
</dbReference>
<evidence type="ECO:0000313" key="6">
    <source>
        <dbReference type="EMBL" id="ODN71387.1"/>
    </source>
</evidence>
<feature type="transmembrane region" description="Helical" evidence="5">
    <location>
        <begin position="78"/>
        <end position="99"/>
    </location>
</feature>